<dbReference type="Proteomes" id="UP000009309">
    <property type="component" value="Unassembled WGS sequence"/>
</dbReference>
<name>I2GNI3_9BACT</name>
<dbReference type="EMBL" id="CAIT01000009">
    <property type="protein sequence ID" value="CCH55461.1"/>
    <property type="molecule type" value="Genomic_DNA"/>
</dbReference>
<comment type="caution">
    <text evidence="1">The sequence shown here is derived from an EMBL/GenBank/DDBJ whole genome shotgun (WGS) entry which is preliminary data.</text>
</comment>
<keyword evidence="2" id="KW-1185">Reference proteome</keyword>
<sequence length="370" mass="41264">MNRRLAFLFFLPCLIIVSCRTSRPSVSAKAPTSARIVDEGFLTCFPSGTSLNGQLVWCEVSAVLMNGQQALLANDKDVPAGLSPVFGKPLTALSDSTQAPTYLTEEAFIAARKYEDFAQTPNQQLVLLTTAFDRIKTGSTEWDGYNTVLYWPKGNEHQPRVLAPSDTARTSIAYRQPISQVLANEEFPGAMPYFKIEGLAATDKHLLFGIREEGKAFDNFKHRVKVISVSYALEGAGNDRRIRLQNDWKLITDFNPAAAEPSLPGPLALSSLEYDPIRERFWLLTSLEANGQVDAYLWTITQADLFANKPFTLMRDEMGQPLHFGHKAEDLTLLAPNRLLVVHDDDRVRTTVGKQTRQPNQAAYTVVEIR</sequence>
<organism evidence="1 2">
    <name type="scientific">Fibrisoma limi BUZ 3</name>
    <dbReference type="NCBI Taxonomy" id="1185876"/>
    <lineage>
        <taxon>Bacteria</taxon>
        <taxon>Pseudomonadati</taxon>
        <taxon>Bacteroidota</taxon>
        <taxon>Cytophagia</taxon>
        <taxon>Cytophagales</taxon>
        <taxon>Spirosomataceae</taxon>
        <taxon>Fibrisoma</taxon>
    </lineage>
</organism>
<evidence type="ECO:0000313" key="2">
    <source>
        <dbReference type="Proteomes" id="UP000009309"/>
    </source>
</evidence>
<dbReference type="STRING" id="1185876.BN8_04720"/>
<dbReference type="OrthoDB" id="6179211at2"/>
<dbReference type="eggNOG" id="COG2133">
    <property type="taxonomic scope" value="Bacteria"/>
</dbReference>
<proteinExistence type="predicted"/>
<dbReference type="AlphaFoldDB" id="I2GNI3"/>
<reference evidence="1 2" key="1">
    <citation type="journal article" date="2012" name="J. Bacteriol.">
        <title>Genome Sequence of the Filamentous Bacterium Fibrisoma limi BUZ 3T.</title>
        <authorList>
            <person name="Filippini M."/>
            <person name="Qi W."/>
            <person name="Jaenicke S."/>
            <person name="Goesmann A."/>
            <person name="Smits T.H."/>
            <person name="Bagheri H.C."/>
        </authorList>
    </citation>
    <scope>NUCLEOTIDE SEQUENCE [LARGE SCALE GENOMIC DNA]</scope>
    <source>
        <strain evidence="2">BUZ 3T</strain>
    </source>
</reference>
<protein>
    <recommendedName>
        <fullName evidence="3">Lipoprotein</fullName>
    </recommendedName>
</protein>
<gene>
    <name evidence="1" type="ORF">BN8_04720</name>
</gene>
<dbReference type="PROSITE" id="PS51257">
    <property type="entry name" value="PROKAR_LIPOPROTEIN"/>
    <property type="match status" value="1"/>
</dbReference>
<evidence type="ECO:0000313" key="1">
    <source>
        <dbReference type="EMBL" id="CCH55461.1"/>
    </source>
</evidence>
<dbReference type="RefSeq" id="WP_009284029.1">
    <property type="nucleotide sequence ID" value="NZ_CAIT01000009.1"/>
</dbReference>
<evidence type="ECO:0008006" key="3">
    <source>
        <dbReference type="Google" id="ProtNLM"/>
    </source>
</evidence>
<accession>I2GNI3</accession>